<accession>A0A6A6EEU6</accession>
<dbReference type="Proteomes" id="UP000800200">
    <property type="component" value="Unassembled WGS sequence"/>
</dbReference>
<evidence type="ECO:0000313" key="3">
    <source>
        <dbReference type="Proteomes" id="UP000800200"/>
    </source>
</evidence>
<proteinExistence type="predicted"/>
<organism evidence="2 3">
    <name type="scientific">Zopfia rhizophila CBS 207.26</name>
    <dbReference type="NCBI Taxonomy" id="1314779"/>
    <lineage>
        <taxon>Eukaryota</taxon>
        <taxon>Fungi</taxon>
        <taxon>Dikarya</taxon>
        <taxon>Ascomycota</taxon>
        <taxon>Pezizomycotina</taxon>
        <taxon>Dothideomycetes</taxon>
        <taxon>Dothideomycetes incertae sedis</taxon>
        <taxon>Zopfiaceae</taxon>
        <taxon>Zopfia</taxon>
    </lineage>
</organism>
<feature type="region of interest" description="Disordered" evidence="1">
    <location>
        <begin position="91"/>
        <end position="113"/>
    </location>
</feature>
<reference evidence="2" key="1">
    <citation type="journal article" date="2020" name="Stud. Mycol.">
        <title>101 Dothideomycetes genomes: a test case for predicting lifestyles and emergence of pathogens.</title>
        <authorList>
            <person name="Haridas S."/>
            <person name="Albert R."/>
            <person name="Binder M."/>
            <person name="Bloem J."/>
            <person name="Labutti K."/>
            <person name="Salamov A."/>
            <person name="Andreopoulos B."/>
            <person name="Baker S."/>
            <person name="Barry K."/>
            <person name="Bills G."/>
            <person name="Bluhm B."/>
            <person name="Cannon C."/>
            <person name="Castanera R."/>
            <person name="Culley D."/>
            <person name="Daum C."/>
            <person name="Ezra D."/>
            <person name="Gonzalez J."/>
            <person name="Henrissat B."/>
            <person name="Kuo A."/>
            <person name="Liang C."/>
            <person name="Lipzen A."/>
            <person name="Lutzoni F."/>
            <person name="Magnuson J."/>
            <person name="Mondo S."/>
            <person name="Nolan M."/>
            <person name="Ohm R."/>
            <person name="Pangilinan J."/>
            <person name="Park H.-J."/>
            <person name="Ramirez L."/>
            <person name="Alfaro M."/>
            <person name="Sun H."/>
            <person name="Tritt A."/>
            <person name="Yoshinaga Y."/>
            <person name="Zwiers L.-H."/>
            <person name="Turgeon B."/>
            <person name="Goodwin S."/>
            <person name="Spatafora J."/>
            <person name="Crous P."/>
            <person name="Grigoriev I."/>
        </authorList>
    </citation>
    <scope>NUCLEOTIDE SEQUENCE</scope>
    <source>
        <strain evidence="2">CBS 207.26</strain>
    </source>
</reference>
<name>A0A6A6EEU6_9PEZI</name>
<evidence type="ECO:0000313" key="2">
    <source>
        <dbReference type="EMBL" id="KAF2189352.1"/>
    </source>
</evidence>
<feature type="region of interest" description="Disordered" evidence="1">
    <location>
        <begin position="177"/>
        <end position="207"/>
    </location>
</feature>
<keyword evidence="3" id="KW-1185">Reference proteome</keyword>
<feature type="compositionally biased region" description="Polar residues" evidence="1">
    <location>
        <begin position="191"/>
        <end position="201"/>
    </location>
</feature>
<sequence>MSLPMFTSKLSKLPKLRTGAGSAGWSQEKAIGPSADELLDAYGEYMVPSSAVEYGEEDGCGSDFEELDLSSPTESQMLDPQDGMSGSMMGDSMTENTRGREPTYNLRQGKGAAVRRSDWNGEFNTSRLSRARTSSSNVEGEVLFDAEADSDSDDGEPAPVITLDPHQVAAQFNHLLRTDPTPNDIQDEDWTQVSSGESSANAPVHPRSFLGSRSQVRLKCRI</sequence>
<dbReference type="EMBL" id="ML994621">
    <property type="protein sequence ID" value="KAF2189352.1"/>
    <property type="molecule type" value="Genomic_DNA"/>
</dbReference>
<dbReference type="AlphaFoldDB" id="A0A6A6EEU6"/>
<protein>
    <submittedName>
        <fullName evidence="2">Uncharacterized protein</fullName>
    </submittedName>
</protein>
<gene>
    <name evidence="2" type="ORF">K469DRAFT_63802</name>
</gene>
<evidence type="ECO:0000256" key="1">
    <source>
        <dbReference type="SAM" id="MobiDB-lite"/>
    </source>
</evidence>